<evidence type="ECO:0000256" key="1">
    <source>
        <dbReference type="ARBA" id="ARBA00023002"/>
    </source>
</evidence>
<name>A0ABP5WAE4_9ACTN</name>
<proteinExistence type="predicted"/>
<evidence type="ECO:0000313" key="3">
    <source>
        <dbReference type="EMBL" id="GAA2421793.1"/>
    </source>
</evidence>
<dbReference type="CDD" id="cd03375">
    <property type="entry name" value="TPP_OGFOR"/>
    <property type="match status" value="1"/>
</dbReference>
<comment type="caution">
    <text evidence="3">The sequence shown here is derived from an EMBL/GenBank/DDBJ whole genome shotgun (WGS) entry which is preliminary data.</text>
</comment>
<dbReference type="PANTHER" id="PTHR48084:SF4">
    <property type="entry name" value="2-OXOGLUTARATE OXIDOREDUCTASE SUBUNIT KORB"/>
    <property type="match status" value="1"/>
</dbReference>
<reference evidence="4" key="1">
    <citation type="journal article" date="2019" name="Int. J. Syst. Evol. Microbiol.">
        <title>The Global Catalogue of Microorganisms (GCM) 10K type strain sequencing project: providing services to taxonomists for standard genome sequencing and annotation.</title>
        <authorList>
            <consortium name="The Broad Institute Genomics Platform"/>
            <consortium name="The Broad Institute Genome Sequencing Center for Infectious Disease"/>
            <person name="Wu L."/>
            <person name="Ma J."/>
        </authorList>
    </citation>
    <scope>NUCLEOTIDE SEQUENCE [LARGE SCALE GENOMIC DNA]</scope>
    <source>
        <strain evidence="4">JCM 6305</strain>
    </source>
</reference>
<dbReference type="InterPro" id="IPR029061">
    <property type="entry name" value="THDP-binding"/>
</dbReference>
<dbReference type="InterPro" id="IPR011766">
    <property type="entry name" value="TPP_enzyme_TPP-bd"/>
</dbReference>
<dbReference type="InterPro" id="IPR051457">
    <property type="entry name" value="2-oxoacid:Fd_oxidoreductase"/>
</dbReference>
<dbReference type="Gene3D" id="3.40.50.970">
    <property type="match status" value="1"/>
</dbReference>
<evidence type="ECO:0000313" key="4">
    <source>
        <dbReference type="Proteomes" id="UP001501638"/>
    </source>
</evidence>
<keyword evidence="1" id="KW-0560">Oxidoreductase</keyword>
<organism evidence="3 4">
    <name type="scientific">Streptomyces macrosporus</name>
    <dbReference type="NCBI Taxonomy" id="44032"/>
    <lineage>
        <taxon>Bacteria</taxon>
        <taxon>Bacillati</taxon>
        <taxon>Actinomycetota</taxon>
        <taxon>Actinomycetes</taxon>
        <taxon>Kitasatosporales</taxon>
        <taxon>Streptomycetaceae</taxon>
        <taxon>Streptomyces</taxon>
    </lineage>
</organism>
<feature type="domain" description="Thiamine pyrophosphate enzyme TPP-binding" evidence="2">
    <location>
        <begin position="70"/>
        <end position="217"/>
    </location>
</feature>
<protein>
    <submittedName>
        <fullName evidence="3">2-oxoacid:ferredoxin oxidoreductase subunit beta</fullName>
    </submittedName>
</protein>
<dbReference type="EMBL" id="BAAASZ010000002">
    <property type="protein sequence ID" value="GAA2421793.1"/>
    <property type="molecule type" value="Genomic_DNA"/>
</dbReference>
<dbReference type="SUPFAM" id="SSF52518">
    <property type="entry name" value="Thiamin diphosphate-binding fold (THDP-binding)"/>
    <property type="match status" value="1"/>
</dbReference>
<dbReference type="Pfam" id="PF02775">
    <property type="entry name" value="TPP_enzyme_C"/>
    <property type="match status" value="1"/>
</dbReference>
<dbReference type="RefSeq" id="WP_344319878.1">
    <property type="nucleotide sequence ID" value="NZ_BAAASZ010000002.1"/>
</dbReference>
<evidence type="ECO:0000259" key="2">
    <source>
        <dbReference type="Pfam" id="PF02775"/>
    </source>
</evidence>
<dbReference type="Proteomes" id="UP001501638">
    <property type="component" value="Unassembled WGS sequence"/>
</dbReference>
<keyword evidence="4" id="KW-1185">Reference proteome</keyword>
<sequence length="363" mass="38666">MAETATEAPTYPALSLVPKAETKQTAKDFKSDQEVRWCPGCGDYAILAAVQGFMPEMGLAKENIVFVSGIGCSSRFPYYMNTYGMHSIHGRAPAIATGLATSRPDLSVWVVTGDGDALSIGGNHLIHALRRNVNLKILLFNNRIYGLTKGQYSPTSELGKITKSTPMGSLDAPFNPVSLAIGAEASFVARTVDSDRKHLTGVLRAAAAHPGTALVEIYQNCNIFNDGAFDALKDKEQALEAVIRLEHGQPIRFGAPAEDGLGSKGVVRDPATGDLRVVDVTAEGTDGILVHDAHAASPTTAFALSRLADPDTLHHTPIGVFRDVNRPVYDTLMSEQLEKAVEQRGKGDLGALLAGTDTWTVVG</sequence>
<dbReference type="PANTHER" id="PTHR48084">
    <property type="entry name" value="2-OXOGLUTARATE OXIDOREDUCTASE SUBUNIT KORB-RELATED"/>
    <property type="match status" value="1"/>
</dbReference>
<gene>
    <name evidence="3" type="ORF">GCM10010405_00030</name>
</gene>
<accession>A0ABP5WAE4</accession>